<dbReference type="EMBL" id="LCZI01000060">
    <property type="protein sequence ID" value="KKZ68728.1"/>
    <property type="molecule type" value="Genomic_DNA"/>
</dbReference>
<dbReference type="OrthoDB" id="5544375at2759"/>
<feature type="domain" description="Rhodopsin" evidence="8">
    <location>
        <begin position="43"/>
        <end position="279"/>
    </location>
</feature>
<evidence type="ECO:0000256" key="6">
    <source>
        <dbReference type="SAM" id="MobiDB-lite"/>
    </source>
</evidence>
<keyword evidence="3 7" id="KW-1133">Transmembrane helix</keyword>
<evidence type="ECO:0000256" key="5">
    <source>
        <dbReference type="ARBA" id="ARBA00038359"/>
    </source>
</evidence>
<feature type="transmembrane region" description="Helical" evidence="7">
    <location>
        <begin position="216"/>
        <end position="237"/>
    </location>
</feature>
<evidence type="ECO:0000256" key="4">
    <source>
        <dbReference type="ARBA" id="ARBA00023136"/>
    </source>
</evidence>
<feature type="transmembrane region" description="Helical" evidence="7">
    <location>
        <begin position="59"/>
        <end position="80"/>
    </location>
</feature>
<feature type="region of interest" description="Disordered" evidence="6">
    <location>
        <begin position="320"/>
        <end position="340"/>
    </location>
</feature>
<accession>A0A0G2IDT1</accession>
<feature type="region of interest" description="Disordered" evidence="6">
    <location>
        <begin position="451"/>
        <end position="501"/>
    </location>
</feature>
<dbReference type="InterPro" id="IPR012471">
    <property type="entry name" value="DUF1690"/>
</dbReference>
<feature type="transmembrane region" description="Helical" evidence="7">
    <location>
        <begin position="27"/>
        <end position="47"/>
    </location>
</feature>
<dbReference type="InterPro" id="IPR049326">
    <property type="entry name" value="Rhodopsin_dom_fungi"/>
</dbReference>
<comment type="similarity">
    <text evidence="5">Belongs to the SAT4 family.</text>
</comment>
<dbReference type="VEuPathDB" id="FungiDB:EMCG_05674"/>
<comment type="subcellular location">
    <subcellularLocation>
        <location evidence="1">Membrane</location>
        <topology evidence="1">Multi-pass membrane protein</topology>
    </subcellularLocation>
</comment>
<evidence type="ECO:0000313" key="10">
    <source>
        <dbReference type="Proteomes" id="UP000034164"/>
    </source>
</evidence>
<dbReference type="PANTHER" id="PTHR33048:SF47">
    <property type="entry name" value="INTEGRAL MEMBRANE PROTEIN-RELATED"/>
    <property type="match status" value="1"/>
</dbReference>
<evidence type="ECO:0000256" key="2">
    <source>
        <dbReference type="ARBA" id="ARBA00022692"/>
    </source>
</evidence>
<evidence type="ECO:0000256" key="1">
    <source>
        <dbReference type="ARBA" id="ARBA00004141"/>
    </source>
</evidence>
<feature type="transmembrane region" description="Helical" evidence="7">
    <location>
        <begin position="108"/>
        <end position="128"/>
    </location>
</feature>
<gene>
    <name evidence="9" type="ORF">EMCG_05674</name>
</gene>
<sequence length="674" mass="74328">MDVPMVPPPPGVEPNLIHPVSRGGQGIVVNAVFLPLTVLTVVVRLLTRGIFLRYIGFDDYVMIFALLCVIAFAVIMIISVDYGLGKHIWDIPLWRHISYLRLTMAESILYICGTAGMKISIILFYLRIFPPSRVHVVCDALIIFILCYSIASIFVIIFMCKPIAKFWDVRITDGHCVNRAAAYYANSGLSIATDIMTLVIPMPLIRRLKIPLRQKIIIAFFLGMGAFVCIISVIRLFSIYRLFTQPDSTWHANTATIWSILEIYIGIILGSAPTLRPLFIHFFPSRRQPHGASEGDSSASASYSWLRWLSNLQRRLSRSTSIGSVGGGGGGGEERRGSLFKPKPHIINVGRLEVGLPPLPPSPVVRESDWDMRTGRVPLGRNLRGGLSGFLIGRRKGKGRGEEVNIALEQHEDDGGGGGGDVEAGVQRNNEMVRRREEWPPLWEYMLDEEMNSQSQSANTTVSGDGSGNGSCTSDNGNINGDGSQGDAAGNNHTGDEDTDSSRAQTIELHIQNRIAAELERIRARETQTLADLEKRIADQSPPSSRKQLAENSQSHPEPSLSLDAPRVPFAGPGSAAELSSPSSTESTTTISNGTPIQELSSAQVQQEISMLSAKLAERRKVRELDEGVEKAREEVVRCLRGNEKRPLDCWKEVEGFKREVGRLERLWVEKVVG</sequence>
<dbReference type="AlphaFoldDB" id="A0A0G2IDT1"/>
<organism evidence="9 10">
    <name type="scientific">[Emmonsia] crescens</name>
    <dbReference type="NCBI Taxonomy" id="73230"/>
    <lineage>
        <taxon>Eukaryota</taxon>
        <taxon>Fungi</taxon>
        <taxon>Dikarya</taxon>
        <taxon>Ascomycota</taxon>
        <taxon>Pezizomycotina</taxon>
        <taxon>Eurotiomycetes</taxon>
        <taxon>Eurotiomycetidae</taxon>
        <taxon>Onygenales</taxon>
        <taxon>Ajellomycetaceae</taxon>
        <taxon>Emergomyces</taxon>
    </lineage>
</organism>
<dbReference type="Proteomes" id="UP000034164">
    <property type="component" value="Unassembled WGS sequence"/>
</dbReference>
<reference evidence="10" key="1">
    <citation type="journal article" date="2015" name="PLoS Genet.">
        <title>The dynamic genome and transcriptome of the human fungal pathogen Blastomyces and close relative Emmonsia.</title>
        <authorList>
            <person name="Munoz J.F."/>
            <person name="Gauthier G.M."/>
            <person name="Desjardins C.A."/>
            <person name="Gallo J.E."/>
            <person name="Holder J."/>
            <person name="Sullivan T.D."/>
            <person name="Marty A.J."/>
            <person name="Carmen J.C."/>
            <person name="Chen Z."/>
            <person name="Ding L."/>
            <person name="Gujja S."/>
            <person name="Magrini V."/>
            <person name="Misas E."/>
            <person name="Mitreva M."/>
            <person name="Priest M."/>
            <person name="Saif S."/>
            <person name="Whiston E.A."/>
            <person name="Young S."/>
            <person name="Zeng Q."/>
            <person name="Goldman W.E."/>
            <person name="Mardis E.R."/>
            <person name="Taylor J.W."/>
            <person name="McEwen J.G."/>
            <person name="Clay O.K."/>
            <person name="Klein B.S."/>
            <person name="Cuomo C.A."/>
        </authorList>
    </citation>
    <scope>NUCLEOTIDE SEQUENCE [LARGE SCALE GENOMIC DNA]</scope>
    <source>
        <strain evidence="10">UAMH 3008</strain>
    </source>
</reference>
<dbReference type="PANTHER" id="PTHR33048">
    <property type="entry name" value="PTH11-LIKE INTEGRAL MEMBRANE PROTEIN (AFU_ORTHOLOGUE AFUA_5G11245)"/>
    <property type="match status" value="1"/>
</dbReference>
<feature type="transmembrane region" description="Helical" evidence="7">
    <location>
        <begin position="257"/>
        <end position="279"/>
    </location>
</feature>
<dbReference type="Pfam" id="PF20684">
    <property type="entry name" value="Fung_rhodopsin"/>
    <property type="match status" value="1"/>
</dbReference>
<evidence type="ECO:0000313" key="9">
    <source>
        <dbReference type="EMBL" id="KKZ68728.1"/>
    </source>
</evidence>
<feature type="region of interest" description="Disordered" evidence="6">
    <location>
        <begin position="534"/>
        <end position="596"/>
    </location>
</feature>
<proteinExistence type="inferred from homology"/>
<feature type="compositionally biased region" description="Low complexity" evidence="6">
    <location>
        <begin position="571"/>
        <end position="596"/>
    </location>
</feature>
<feature type="compositionally biased region" description="Polar residues" evidence="6">
    <location>
        <begin position="541"/>
        <end position="557"/>
    </location>
</feature>
<protein>
    <recommendedName>
        <fullName evidence="8">Rhodopsin domain-containing protein</fullName>
    </recommendedName>
</protein>
<feature type="compositionally biased region" description="Polar residues" evidence="6">
    <location>
        <begin position="452"/>
        <end position="482"/>
    </location>
</feature>
<evidence type="ECO:0000259" key="8">
    <source>
        <dbReference type="Pfam" id="PF20684"/>
    </source>
</evidence>
<keyword evidence="4 7" id="KW-0472">Membrane</keyword>
<dbReference type="InterPro" id="IPR052337">
    <property type="entry name" value="SAT4-like"/>
</dbReference>
<comment type="caution">
    <text evidence="9">The sequence shown here is derived from an EMBL/GenBank/DDBJ whole genome shotgun (WGS) entry which is preliminary data.</text>
</comment>
<evidence type="ECO:0000256" key="3">
    <source>
        <dbReference type="ARBA" id="ARBA00022989"/>
    </source>
</evidence>
<dbReference type="Pfam" id="PF07956">
    <property type="entry name" value="DUF1690"/>
    <property type="match status" value="2"/>
</dbReference>
<evidence type="ECO:0000256" key="7">
    <source>
        <dbReference type="SAM" id="Phobius"/>
    </source>
</evidence>
<dbReference type="GO" id="GO:0016020">
    <property type="term" value="C:membrane"/>
    <property type="evidence" value="ECO:0007669"/>
    <property type="project" value="UniProtKB-SubCell"/>
</dbReference>
<feature type="transmembrane region" description="Helical" evidence="7">
    <location>
        <begin position="140"/>
        <end position="164"/>
    </location>
</feature>
<name>A0A0G2IDT1_9EURO</name>
<keyword evidence="2 7" id="KW-0812">Transmembrane</keyword>